<dbReference type="RefSeq" id="WP_340518770.1">
    <property type="nucleotide sequence ID" value="NZ_JBBLXS010000097.1"/>
</dbReference>
<protein>
    <submittedName>
        <fullName evidence="1">Uncharacterized protein</fullName>
    </submittedName>
</protein>
<gene>
    <name evidence="1" type="ORF">WMG39_09780</name>
</gene>
<keyword evidence="2" id="KW-1185">Reference proteome</keyword>
<dbReference type="Proteomes" id="UP001384579">
    <property type="component" value="Unassembled WGS sequence"/>
</dbReference>
<reference evidence="1 2" key="1">
    <citation type="journal article" date="2020" name="Harmful Algae">
        <title>Molecular and morphological characterization of a novel dihydroanatoxin-a producing Microcoleus species (cyanobacteria) from the Russian River, California, USA.</title>
        <authorList>
            <person name="Conklin K.Y."/>
            <person name="Stancheva R."/>
            <person name="Otten T.G."/>
            <person name="Fadness R."/>
            <person name="Boyer G.L."/>
            <person name="Read B."/>
            <person name="Zhang X."/>
            <person name="Sheath R.G."/>
        </authorList>
    </citation>
    <scope>NUCLEOTIDE SEQUENCE [LARGE SCALE GENOMIC DNA]</scope>
    <source>
        <strain evidence="1 2">PTRS2</strain>
    </source>
</reference>
<comment type="caution">
    <text evidence="1">The sequence shown here is derived from an EMBL/GenBank/DDBJ whole genome shotgun (WGS) entry which is preliminary data.</text>
</comment>
<organism evidence="1 2">
    <name type="scientific">Microcoleus anatoxicus PTRS2</name>
    <dbReference type="NCBI Taxonomy" id="2705321"/>
    <lineage>
        <taxon>Bacteria</taxon>
        <taxon>Bacillati</taxon>
        <taxon>Cyanobacteriota</taxon>
        <taxon>Cyanophyceae</taxon>
        <taxon>Oscillatoriophycideae</taxon>
        <taxon>Oscillatoriales</taxon>
        <taxon>Microcoleaceae</taxon>
        <taxon>Microcoleus</taxon>
        <taxon>Microcoleus anatoxicus</taxon>
    </lineage>
</organism>
<name>A0ABU8YL71_9CYAN</name>
<accession>A0ABU8YL71</accession>
<dbReference type="EMBL" id="JBBLXS010000097">
    <property type="protein sequence ID" value="MEK0185148.1"/>
    <property type="molecule type" value="Genomic_DNA"/>
</dbReference>
<sequence>MAIVDTEATPMLKAISFMVLIRDLAQEAMTIGYLTIEAENLLRRMLTTTTYELEDLNAFMTLQLATMSGMVKQESRELRECQYFSEVVSKTSN</sequence>
<evidence type="ECO:0000313" key="2">
    <source>
        <dbReference type="Proteomes" id="UP001384579"/>
    </source>
</evidence>
<evidence type="ECO:0000313" key="1">
    <source>
        <dbReference type="EMBL" id="MEK0185148.1"/>
    </source>
</evidence>
<proteinExistence type="predicted"/>